<dbReference type="EMBL" id="AP017424">
    <property type="protein sequence ID" value="BAU86210.1"/>
    <property type="molecule type" value="Genomic_DNA"/>
</dbReference>
<reference evidence="3 4" key="1">
    <citation type="journal article" date="2016" name="Genome Announc.">
        <title>Complete Genome Sequence of Thiostrepton-Producing Streptomyces laurentii ATCC 31255.</title>
        <authorList>
            <person name="Doi K."/>
            <person name="Fujino Y."/>
            <person name="Nagayoshi Y."/>
            <person name="Ohshima T."/>
            <person name="Ogata S."/>
        </authorList>
    </citation>
    <scope>NUCLEOTIDE SEQUENCE [LARGE SCALE GENOMIC DNA]</scope>
    <source>
        <strain evidence="3 4">ATCC 31255</strain>
    </source>
</reference>
<sequence length="221" mass="23649">MGSDSAAFDAAHDLLIRCGAAALPHPGGTLLAHLGRVTSRLAAWNARPDLRLAGLCHAFYGTDGFAGSLLPLERRGELAAAIGAEAEELVHFYASCDREFSYAGLTRHDGLFRDRFTDRAFLPTARQRADFAELTAANELDLAAVDPEFRERWGGELLELFTRWRPLLSEAAAEDVRGLLARDGEERAPSRAGSGQVRSAPGSCHASSPGESSSNSVASRA</sequence>
<keyword evidence="4" id="KW-1185">Reference proteome</keyword>
<accession>A0A160P677</accession>
<feature type="region of interest" description="Disordered" evidence="1">
    <location>
        <begin position="183"/>
        <end position="221"/>
    </location>
</feature>
<gene>
    <name evidence="3" type="ORF">SLA_5329</name>
</gene>
<evidence type="ECO:0000313" key="4">
    <source>
        <dbReference type="Proteomes" id="UP000217676"/>
    </source>
</evidence>
<proteinExistence type="predicted"/>
<feature type="compositionally biased region" description="Polar residues" evidence="1">
    <location>
        <begin position="205"/>
        <end position="221"/>
    </location>
</feature>
<dbReference type="InterPro" id="IPR049202">
    <property type="entry name" value="DUF6817"/>
</dbReference>
<feature type="domain" description="DUF6817" evidence="2">
    <location>
        <begin position="15"/>
        <end position="98"/>
    </location>
</feature>
<dbReference type="AlphaFoldDB" id="A0A160P677"/>
<protein>
    <recommendedName>
        <fullName evidence="2">DUF6817 domain-containing protein</fullName>
    </recommendedName>
</protein>
<organism evidence="3 4">
    <name type="scientific">Streptomyces laurentii</name>
    <dbReference type="NCBI Taxonomy" id="39478"/>
    <lineage>
        <taxon>Bacteria</taxon>
        <taxon>Bacillati</taxon>
        <taxon>Actinomycetota</taxon>
        <taxon>Actinomycetes</taxon>
        <taxon>Kitasatosporales</taxon>
        <taxon>Streptomycetaceae</taxon>
        <taxon>Streptomyces</taxon>
    </lineage>
</organism>
<dbReference type="Proteomes" id="UP000217676">
    <property type="component" value="Chromosome"/>
</dbReference>
<evidence type="ECO:0000259" key="2">
    <source>
        <dbReference type="Pfam" id="PF20680"/>
    </source>
</evidence>
<evidence type="ECO:0000256" key="1">
    <source>
        <dbReference type="SAM" id="MobiDB-lite"/>
    </source>
</evidence>
<evidence type="ECO:0000313" key="3">
    <source>
        <dbReference type="EMBL" id="BAU86210.1"/>
    </source>
</evidence>
<dbReference type="RefSeq" id="WP_359878325.1">
    <property type="nucleotide sequence ID" value="NZ_JBEYHT010000028.1"/>
</dbReference>
<dbReference type="KEGG" id="slau:SLA_5329"/>
<dbReference type="Pfam" id="PF20680">
    <property type="entry name" value="DUF6817"/>
    <property type="match status" value="1"/>
</dbReference>
<name>A0A160P677_STRLU</name>